<organism evidence="2 3">
    <name type="scientific">Jannaschia seosinensis</name>
    <dbReference type="NCBI Taxonomy" id="313367"/>
    <lineage>
        <taxon>Bacteria</taxon>
        <taxon>Pseudomonadati</taxon>
        <taxon>Pseudomonadota</taxon>
        <taxon>Alphaproteobacteria</taxon>
        <taxon>Rhodobacterales</taxon>
        <taxon>Roseobacteraceae</taxon>
        <taxon>Jannaschia</taxon>
    </lineage>
</organism>
<feature type="compositionally biased region" description="Low complexity" evidence="1">
    <location>
        <begin position="34"/>
        <end position="44"/>
    </location>
</feature>
<accession>A0A0M7B5H9</accession>
<dbReference type="AlphaFoldDB" id="A0A0M7B5H9"/>
<protein>
    <submittedName>
        <fullName evidence="2">Uncharacterized protein</fullName>
    </submittedName>
</protein>
<proteinExistence type="predicted"/>
<dbReference type="Proteomes" id="UP000049455">
    <property type="component" value="Unassembled WGS sequence"/>
</dbReference>
<name>A0A0M7B5H9_9RHOB</name>
<dbReference type="EMBL" id="CYPR01000016">
    <property type="protein sequence ID" value="CUH14510.1"/>
    <property type="molecule type" value="Genomic_DNA"/>
</dbReference>
<evidence type="ECO:0000313" key="2">
    <source>
        <dbReference type="EMBL" id="CUH14510.1"/>
    </source>
</evidence>
<gene>
    <name evidence="2" type="ORF">JSE7799_00276</name>
</gene>
<evidence type="ECO:0000313" key="3">
    <source>
        <dbReference type="Proteomes" id="UP000049455"/>
    </source>
</evidence>
<keyword evidence="3" id="KW-1185">Reference proteome</keyword>
<reference evidence="2 3" key="1">
    <citation type="submission" date="2015-09" db="EMBL/GenBank/DDBJ databases">
        <authorList>
            <person name="Jackson K.R."/>
            <person name="Lunt B.L."/>
            <person name="Fisher J.N.B."/>
            <person name="Gardner A.V."/>
            <person name="Bailey M.E."/>
            <person name="Deus L.M."/>
            <person name="Earl A.S."/>
            <person name="Gibby P.D."/>
            <person name="Hartmann K.A."/>
            <person name="Liu J.E."/>
            <person name="Manci A.M."/>
            <person name="Nielsen D.A."/>
            <person name="Solomon M.B."/>
            <person name="Breakwell D.P."/>
            <person name="Burnett S.H."/>
            <person name="Grose J.H."/>
        </authorList>
    </citation>
    <scope>NUCLEOTIDE SEQUENCE [LARGE SCALE GENOMIC DNA]</scope>
    <source>
        <strain evidence="2 3">CECT 7799</strain>
    </source>
</reference>
<evidence type="ECO:0000256" key="1">
    <source>
        <dbReference type="SAM" id="MobiDB-lite"/>
    </source>
</evidence>
<feature type="region of interest" description="Disordered" evidence="1">
    <location>
        <begin position="14"/>
        <end position="44"/>
    </location>
</feature>
<sequence length="44" mass="4843">MFLLRLLGLVSAKGEPRPLPIDPEDGLYKPRPPITGRTGPRPGY</sequence>